<evidence type="ECO:0000313" key="2">
    <source>
        <dbReference type="Proteomes" id="UP000243723"/>
    </source>
</evidence>
<dbReference type="Proteomes" id="UP000243723">
    <property type="component" value="Unassembled WGS sequence"/>
</dbReference>
<keyword evidence="2" id="KW-1185">Reference proteome</keyword>
<evidence type="ECO:0000313" key="1">
    <source>
        <dbReference type="EMBL" id="PSK34878.1"/>
    </source>
</evidence>
<reference evidence="1 2" key="1">
    <citation type="submission" date="2017-05" db="EMBL/GenBank/DDBJ databases">
        <title>Draft genome sequence of Elsinoe australis.</title>
        <authorList>
            <person name="Cheng Q."/>
        </authorList>
    </citation>
    <scope>NUCLEOTIDE SEQUENCE [LARGE SCALE GENOMIC DNA]</scope>
    <source>
        <strain evidence="1 2">NL1</strain>
    </source>
</reference>
<dbReference type="EMBL" id="NHZQ01000445">
    <property type="protein sequence ID" value="PSK34878.1"/>
    <property type="molecule type" value="Genomic_DNA"/>
</dbReference>
<sequence>MVNVTKLSFRMGHHNIVQALLRSFLTRRREANHQIDNLSLVSSSLNFDQEDFYEELDFSKLKIVQVEAQRFVSASGGGALLFSRYGQSIRYAKYDNVSRSLVVTDVAQDRGLLDHLYQRRSKRQKNTELSPVFDYDDELYRKIIARRPEASSLIISVLHYWPERLKSLAEFNYHRPDTTPRVVPSSSRLNRELQRSIFLPSVRAAASNLTTLALDWEVFFNYNPSSFSSSVAESWAASVVFDLFSLMFPHLTSFHVRNNPDARFSRIPKFFLFNKCHYERNNHGMDEYLDRLWWSGKLPDDLCLSFMERHPQLQSLTWPADMLFDDVEDDVNTQRTTRAVATLGQNLTSYHSDRADRCLPVRFGPGNMEARLAIFTQKLAPHLKSLQALTLGEGIPNSHMRDIIRACRQSPLREVKLFGPVWPAGFCNRWCEGDRFEAPDYYYEWIEWVRDSNPMMLKNETDKDHIQQLELFEVNREDMNTRAAKEVPYQYRTEMPHEPMLRVIAKYFSDTLECISLRGLIGCPIIRDGTTQERGPFLEPLKHFHNLRFFETTMVLYQPGAKYRPDRFHYELGRSVAREEFIPATYWSFADEHTHERYAPDVCDIVGHRLNKVARARPGGVHISAIFGTPAGDLGIDVWIGANDAGRGRVLRHSKLHERPDEAYDLAAQTMFAGTALMYDR</sequence>
<name>A0A2P7YFY1_9PEZI</name>
<proteinExistence type="predicted"/>
<gene>
    <name evidence="1" type="ORF">B9Z65_1461</name>
</gene>
<accession>A0A2P7YFY1</accession>
<protein>
    <submittedName>
        <fullName evidence="1">Protein transport protein SEC13</fullName>
    </submittedName>
</protein>
<dbReference type="OrthoDB" id="47801at2759"/>
<organism evidence="1 2">
    <name type="scientific">Elsinoe australis</name>
    <dbReference type="NCBI Taxonomy" id="40998"/>
    <lineage>
        <taxon>Eukaryota</taxon>
        <taxon>Fungi</taxon>
        <taxon>Dikarya</taxon>
        <taxon>Ascomycota</taxon>
        <taxon>Pezizomycotina</taxon>
        <taxon>Dothideomycetes</taxon>
        <taxon>Dothideomycetidae</taxon>
        <taxon>Myriangiales</taxon>
        <taxon>Elsinoaceae</taxon>
        <taxon>Elsinoe</taxon>
    </lineage>
</organism>
<dbReference type="STRING" id="40998.A0A2P7YFY1"/>
<comment type="caution">
    <text evidence="1">The sequence shown here is derived from an EMBL/GenBank/DDBJ whole genome shotgun (WGS) entry which is preliminary data.</text>
</comment>
<dbReference type="AlphaFoldDB" id="A0A2P7YFY1"/>